<gene>
    <name evidence="2" type="ORF">ABENE_23290</name>
</gene>
<organism evidence="2 3">
    <name type="scientific">Asticcacaulis benevestitus DSM 16100 = ATCC BAA-896</name>
    <dbReference type="NCBI Taxonomy" id="1121022"/>
    <lineage>
        <taxon>Bacteria</taxon>
        <taxon>Pseudomonadati</taxon>
        <taxon>Pseudomonadota</taxon>
        <taxon>Alphaproteobacteria</taxon>
        <taxon>Caulobacterales</taxon>
        <taxon>Caulobacteraceae</taxon>
        <taxon>Asticcacaulis</taxon>
    </lineage>
</organism>
<keyword evidence="1" id="KW-0175">Coiled coil</keyword>
<sequence>MTVPDRRQTLQLLLALAGSGLPWSATPARAQLTVFDPANYAQNVLEAARALQQINNQILSLQHEAQSLINQARNLTSLPVSVLGQLQQAVDRTRALIAQAQTIAYDVGQIDHIFQSLYGSASLTGSDTALVMNAQTRWKTTVGGLQDAMRTQATVLGNASLYQTQLGTLVSASQGADGALAATQAGNQLLALQSQQLSDLTALLASQARAQDLKAAEEAASIAQAAEQRRRFLQRPNGYRPGNAKMFYEVKP</sequence>
<dbReference type="AlphaFoldDB" id="V4QF01"/>
<feature type="coiled-coil region" evidence="1">
    <location>
        <begin position="44"/>
        <end position="71"/>
    </location>
</feature>
<dbReference type="eggNOG" id="COG5314">
    <property type="taxonomic scope" value="Bacteria"/>
</dbReference>
<dbReference type="NCBIfam" id="TIGR02780">
    <property type="entry name" value="TrbJ_Ti"/>
    <property type="match status" value="1"/>
</dbReference>
<dbReference type="PROSITE" id="PS51318">
    <property type="entry name" value="TAT"/>
    <property type="match status" value="1"/>
</dbReference>
<evidence type="ECO:0000256" key="1">
    <source>
        <dbReference type="SAM" id="Coils"/>
    </source>
</evidence>
<dbReference type="Proteomes" id="UP000017837">
    <property type="component" value="Unassembled WGS sequence"/>
</dbReference>
<evidence type="ECO:0008006" key="4">
    <source>
        <dbReference type="Google" id="ProtNLM"/>
    </source>
</evidence>
<dbReference type="OrthoDB" id="9807335at2"/>
<keyword evidence="3" id="KW-1185">Reference proteome</keyword>
<evidence type="ECO:0000313" key="2">
    <source>
        <dbReference type="EMBL" id="ESQ77768.1"/>
    </source>
</evidence>
<protein>
    <recommendedName>
        <fullName evidence="4">Conjugal transfer protein TrbJ</fullName>
    </recommendedName>
</protein>
<name>V4QF01_9CAUL</name>
<reference evidence="2 3" key="1">
    <citation type="journal article" date="2014" name="Nature">
        <title>Sequential evolution of bacterial morphology by co-option of a developmental regulator.</title>
        <authorList>
            <person name="Jiang C."/>
            <person name="Brown P.J."/>
            <person name="Ducret A."/>
            <person name="Brun Y.V."/>
        </authorList>
    </citation>
    <scope>NUCLEOTIDE SEQUENCE [LARGE SCALE GENOMIC DNA]</scope>
    <source>
        <strain evidence="2 3">DSM 16100</strain>
    </source>
</reference>
<evidence type="ECO:0000313" key="3">
    <source>
        <dbReference type="Proteomes" id="UP000017837"/>
    </source>
</evidence>
<dbReference type="EMBL" id="AWGB01000127">
    <property type="protein sequence ID" value="ESQ77768.1"/>
    <property type="molecule type" value="Genomic_DNA"/>
</dbReference>
<dbReference type="RefSeq" id="WP_018082991.1">
    <property type="nucleotide sequence ID" value="NZ_AQWM01000021.1"/>
</dbReference>
<dbReference type="PATRIC" id="fig|1121022.4.peg.4765"/>
<dbReference type="InterPro" id="IPR014147">
    <property type="entry name" value="T4SS_TrbJ"/>
</dbReference>
<dbReference type="NCBIfam" id="NF010448">
    <property type="entry name" value="PRK13874.1"/>
    <property type="match status" value="1"/>
</dbReference>
<dbReference type="STRING" id="1121022.GCA_000376105_03316"/>
<accession>V4QF01</accession>
<proteinExistence type="predicted"/>
<comment type="caution">
    <text evidence="2">The sequence shown here is derived from an EMBL/GenBank/DDBJ whole genome shotgun (WGS) entry which is preliminary data.</text>
</comment>
<dbReference type="InterPro" id="IPR006311">
    <property type="entry name" value="TAT_signal"/>
</dbReference>